<comment type="caution">
    <text evidence="2">The sequence shown here is derived from an EMBL/GenBank/DDBJ whole genome shotgun (WGS) entry which is preliminary data.</text>
</comment>
<keyword evidence="3" id="KW-1185">Reference proteome</keyword>
<name>A0A822ZF65_NELNU</name>
<accession>A0A822ZF65</accession>
<feature type="compositionally biased region" description="Polar residues" evidence="1">
    <location>
        <begin position="122"/>
        <end position="132"/>
    </location>
</feature>
<gene>
    <name evidence="2" type="ORF">HUJ06_001992</name>
</gene>
<evidence type="ECO:0000256" key="1">
    <source>
        <dbReference type="SAM" id="MobiDB-lite"/>
    </source>
</evidence>
<dbReference type="EMBL" id="DUZY01000006">
    <property type="protein sequence ID" value="DAD43762.1"/>
    <property type="molecule type" value="Genomic_DNA"/>
</dbReference>
<evidence type="ECO:0000313" key="3">
    <source>
        <dbReference type="Proteomes" id="UP000607653"/>
    </source>
</evidence>
<feature type="region of interest" description="Disordered" evidence="1">
    <location>
        <begin position="105"/>
        <end position="132"/>
    </location>
</feature>
<organism evidence="2 3">
    <name type="scientific">Nelumbo nucifera</name>
    <name type="common">Sacred lotus</name>
    <dbReference type="NCBI Taxonomy" id="4432"/>
    <lineage>
        <taxon>Eukaryota</taxon>
        <taxon>Viridiplantae</taxon>
        <taxon>Streptophyta</taxon>
        <taxon>Embryophyta</taxon>
        <taxon>Tracheophyta</taxon>
        <taxon>Spermatophyta</taxon>
        <taxon>Magnoliopsida</taxon>
        <taxon>Proteales</taxon>
        <taxon>Nelumbonaceae</taxon>
        <taxon>Nelumbo</taxon>
    </lineage>
</organism>
<protein>
    <submittedName>
        <fullName evidence="2">Uncharacterized protein</fullName>
    </submittedName>
</protein>
<dbReference type="AlphaFoldDB" id="A0A822ZF65"/>
<evidence type="ECO:0000313" key="2">
    <source>
        <dbReference type="EMBL" id="DAD43762.1"/>
    </source>
</evidence>
<proteinExistence type="predicted"/>
<feature type="region of interest" description="Disordered" evidence="1">
    <location>
        <begin position="60"/>
        <end position="90"/>
    </location>
</feature>
<sequence length="132" mass="14516">MTATGEGLPPSLSLFVPFVLSLPPIPYHPHFTTVVVVSCSSSALRHAHLHLSMIVKKQGWEGERTTSREVRRNGGDETGARGKERMKGMGRVREPLVKRFVIATTRSNDGDEEATDGRFNAMNRSSLISKPS</sequence>
<dbReference type="Proteomes" id="UP000607653">
    <property type="component" value="Unassembled WGS sequence"/>
</dbReference>
<reference evidence="2 3" key="1">
    <citation type="journal article" date="2020" name="Mol. Biol. Evol.">
        <title>Distinct Expression and Methylation Patterns for Genes with Different Fates following a Single Whole-Genome Duplication in Flowering Plants.</title>
        <authorList>
            <person name="Shi T."/>
            <person name="Rahmani R.S."/>
            <person name="Gugger P.F."/>
            <person name="Wang M."/>
            <person name="Li H."/>
            <person name="Zhang Y."/>
            <person name="Li Z."/>
            <person name="Wang Q."/>
            <person name="Van de Peer Y."/>
            <person name="Marchal K."/>
            <person name="Chen J."/>
        </authorList>
    </citation>
    <scope>NUCLEOTIDE SEQUENCE [LARGE SCALE GENOMIC DNA]</scope>
    <source>
        <tissue evidence="2">Leaf</tissue>
    </source>
</reference>